<dbReference type="InterPro" id="IPR029035">
    <property type="entry name" value="DHS-like_NAD/FAD-binding_dom"/>
</dbReference>
<sequence>MTNDRSTIAAGLAVVKVLEAWQVDHLYGIPGGSFNSIMDALSAEKENIHYIQVRHEEVGAMAAAADAKLTGKIGVCFGSAGPGGTHLMNGLYDAREDHVPVLALIGQFGTTGMNMDTFQEMNENPIYADVAAYNVTAVSARTLPHVIDEAIRRAYANQGVSVVQIPVDLPWQEIPQDSWYASAINHQKPLLPVPDPDLVKKLTQQLVDSKRPVIYYGIGAYTAGKELQQLSELLKIPLMSTYPAKGIVPDSYPAYLGSANRVAQKPANEALAQADTVLFIGNNYPFAEVSNAFKNTQHFLQIDVDPAKLGKRHQAEVAILADAKATLQQVLEQVSEREETPWWKANLANRQNWRDYLSKLENKQFGELQAYQVLKAVNDIADEDAIFSIDVGDINLNANRNLNLTPKNRHFTSNLFATMGVGIPGAIAAKLDFPDRQIFNLSGDGGAAMTMQDLVTQVQYHLPAINVIFTNKQYAFIKDEQEDTNKNDFIGVEFDDIDFSLVAKAVNMKGFRVTKIEDLAPTFAKAKEIAKTEPVLIDAVISGDRPMPVEKLQLDPAKFSQEEIDAFVKRYEAQELRPFADFLKESGLSVRDADNSEGGF</sequence>
<dbReference type="EMBL" id="CP136128">
    <property type="protein sequence ID" value="WNX27903.1"/>
    <property type="molecule type" value="Genomic_DNA"/>
</dbReference>
<dbReference type="GO" id="GO:0030976">
    <property type="term" value="F:thiamine pyrophosphate binding"/>
    <property type="evidence" value="ECO:0007669"/>
    <property type="project" value="InterPro"/>
</dbReference>
<dbReference type="NCBIfam" id="TIGR02720">
    <property type="entry name" value="pyruv_oxi_spxB"/>
    <property type="match status" value="1"/>
</dbReference>
<comment type="similarity">
    <text evidence="1 4">Belongs to the TPP enzyme family.</text>
</comment>
<keyword evidence="8" id="KW-0670">Pyruvate</keyword>
<dbReference type="InterPro" id="IPR000399">
    <property type="entry name" value="TPP-bd_CS"/>
</dbReference>
<evidence type="ECO:0000259" key="5">
    <source>
        <dbReference type="Pfam" id="PF00205"/>
    </source>
</evidence>
<dbReference type="InterPro" id="IPR047211">
    <property type="entry name" value="POXB-like"/>
</dbReference>
<evidence type="ECO:0000256" key="2">
    <source>
        <dbReference type="ARBA" id="ARBA00023052"/>
    </source>
</evidence>
<evidence type="ECO:0000256" key="3">
    <source>
        <dbReference type="NCBIfam" id="TIGR02720"/>
    </source>
</evidence>
<name>A0AAN1EXU7_LACCA</name>
<dbReference type="CDD" id="cd07039">
    <property type="entry name" value="TPP_PYR_POX"/>
    <property type="match status" value="1"/>
</dbReference>
<dbReference type="EMBL" id="CP017065">
    <property type="protein sequence ID" value="ARY90556.1"/>
    <property type="molecule type" value="Genomic_DNA"/>
</dbReference>
<organism evidence="8 10">
    <name type="scientific">Lacticaseibacillus casei</name>
    <name type="common">Lactobacillus casei</name>
    <dbReference type="NCBI Taxonomy" id="1582"/>
    <lineage>
        <taxon>Bacteria</taxon>
        <taxon>Bacillati</taxon>
        <taxon>Bacillota</taxon>
        <taxon>Bacilli</taxon>
        <taxon>Lactobacillales</taxon>
        <taxon>Lactobacillaceae</taxon>
        <taxon>Lacticaseibacillus</taxon>
    </lineage>
</organism>
<feature type="domain" description="Thiamine pyrophosphate enzyme central" evidence="5">
    <location>
        <begin position="199"/>
        <end position="329"/>
    </location>
</feature>
<dbReference type="InterPro" id="IPR047210">
    <property type="entry name" value="TPP_PYR_POXB-like"/>
</dbReference>
<dbReference type="SUPFAM" id="SSF52467">
    <property type="entry name" value="DHS-like NAD/FAD-binding domain"/>
    <property type="match status" value="1"/>
</dbReference>
<dbReference type="EC" id="1.2.3.3" evidence="3"/>
<dbReference type="PANTHER" id="PTHR42981:SF2">
    <property type="entry name" value="PYRUVATE DEHYDROGENASE [UBIQUINONE]"/>
    <property type="match status" value="1"/>
</dbReference>
<dbReference type="Pfam" id="PF02776">
    <property type="entry name" value="TPP_enzyme_N"/>
    <property type="match status" value="1"/>
</dbReference>
<dbReference type="Gene3D" id="3.40.50.1220">
    <property type="entry name" value="TPP-binding domain"/>
    <property type="match status" value="1"/>
</dbReference>
<evidence type="ECO:0000256" key="4">
    <source>
        <dbReference type="RuleBase" id="RU362132"/>
    </source>
</evidence>
<dbReference type="Proteomes" id="UP000195609">
    <property type="component" value="Chromosome"/>
</dbReference>
<feature type="domain" description="Thiamine pyrophosphate enzyme N-terminal TPP-binding" evidence="7">
    <location>
        <begin position="12"/>
        <end position="123"/>
    </location>
</feature>
<proteinExistence type="inferred from homology"/>
<keyword evidence="11" id="KW-1185">Reference proteome</keyword>
<reference evidence="9 11" key="2">
    <citation type="submission" date="2023-09" db="EMBL/GenBank/DDBJ databases">
        <title>Genomic characteristic of L. casei group strains isolated from clinical sources.</title>
        <authorList>
            <person name="Jarocki P."/>
        </authorList>
    </citation>
    <scope>NUCLEOTIDE SEQUENCE [LARGE SCALE GENOMIC DNA]</scope>
    <source>
        <strain evidence="9 11">LMG 24099</strain>
    </source>
</reference>
<evidence type="ECO:0000313" key="11">
    <source>
        <dbReference type="Proteomes" id="UP001303564"/>
    </source>
</evidence>
<dbReference type="InterPro" id="IPR012001">
    <property type="entry name" value="Thiamin_PyroP_enz_TPP-bd_dom"/>
</dbReference>
<dbReference type="InterPro" id="IPR014092">
    <property type="entry name" value="Pyruvate_oxidase"/>
</dbReference>
<keyword evidence="9" id="KW-0560">Oxidoreductase</keyword>
<dbReference type="CDD" id="cd02014">
    <property type="entry name" value="TPP_POX"/>
    <property type="match status" value="1"/>
</dbReference>
<evidence type="ECO:0000259" key="7">
    <source>
        <dbReference type="Pfam" id="PF02776"/>
    </source>
</evidence>
<dbReference type="GO" id="GO:0000287">
    <property type="term" value="F:magnesium ion binding"/>
    <property type="evidence" value="ECO:0007669"/>
    <property type="project" value="InterPro"/>
</dbReference>
<dbReference type="InterPro" id="IPR029061">
    <property type="entry name" value="THDP-binding"/>
</dbReference>
<evidence type="ECO:0000313" key="10">
    <source>
        <dbReference type="Proteomes" id="UP000195609"/>
    </source>
</evidence>
<dbReference type="AlphaFoldDB" id="A0AAN1EXU7"/>
<evidence type="ECO:0000313" key="9">
    <source>
        <dbReference type="EMBL" id="WNX27903.1"/>
    </source>
</evidence>
<protein>
    <recommendedName>
        <fullName evidence="3">Pyruvate oxidase</fullName>
        <ecNumber evidence="3">1.2.3.3</ecNumber>
    </recommendedName>
</protein>
<dbReference type="PANTHER" id="PTHR42981">
    <property type="entry name" value="PYRUVATE DEHYDROGENASE [UBIQUINONE]"/>
    <property type="match status" value="1"/>
</dbReference>
<dbReference type="Pfam" id="PF02775">
    <property type="entry name" value="TPP_enzyme_C"/>
    <property type="match status" value="1"/>
</dbReference>
<dbReference type="Proteomes" id="UP001303564">
    <property type="component" value="Chromosome"/>
</dbReference>
<dbReference type="GO" id="GO:0047112">
    <property type="term" value="F:pyruvate oxidase activity"/>
    <property type="evidence" value="ECO:0007669"/>
    <property type="project" value="UniProtKB-UniRule"/>
</dbReference>
<dbReference type="InterPro" id="IPR047212">
    <property type="entry name" value="TPP_POXB-like"/>
</dbReference>
<dbReference type="Gene3D" id="3.40.50.970">
    <property type="match status" value="2"/>
</dbReference>
<dbReference type="Pfam" id="PF00205">
    <property type="entry name" value="TPP_enzyme_M"/>
    <property type="match status" value="1"/>
</dbReference>
<dbReference type="PROSITE" id="PS00187">
    <property type="entry name" value="TPP_ENZYMES"/>
    <property type="match status" value="1"/>
</dbReference>
<evidence type="ECO:0000313" key="8">
    <source>
        <dbReference type="EMBL" id="ARY90556.1"/>
    </source>
</evidence>
<dbReference type="SUPFAM" id="SSF52518">
    <property type="entry name" value="Thiamin diphosphate-binding fold (THDP-binding)"/>
    <property type="match status" value="2"/>
</dbReference>
<dbReference type="Gene3D" id="1.10.10.940">
    <property type="match status" value="1"/>
</dbReference>
<accession>A0AAN1EXU7</accession>
<dbReference type="InterPro" id="IPR011766">
    <property type="entry name" value="TPP_enzyme_TPP-bd"/>
</dbReference>
<feature type="domain" description="Thiamine pyrophosphate enzyme TPP-binding" evidence="6">
    <location>
        <begin position="390"/>
        <end position="538"/>
    </location>
</feature>
<evidence type="ECO:0000259" key="6">
    <source>
        <dbReference type="Pfam" id="PF02775"/>
    </source>
</evidence>
<keyword evidence="2 4" id="KW-0786">Thiamine pyrophosphate</keyword>
<reference evidence="8 10" key="1">
    <citation type="journal article" date="2017" name="Front. Immunol.">
        <title>Complete Genome Sequence of Lactobacillus casei LC5, a Potential Probiotics for Atopic Dermatitis.</title>
        <authorList>
            <person name="Kang J."/>
            <person name="Chung W.H."/>
            <person name="Lim T.J."/>
            <person name="Whon T.W."/>
            <person name="Lim S."/>
            <person name="Nam Y.D."/>
        </authorList>
    </citation>
    <scope>NUCLEOTIDE SEQUENCE [LARGE SCALE GENOMIC DNA]</scope>
    <source>
        <strain evidence="8 10">LC5</strain>
    </source>
</reference>
<gene>
    <name evidence="9" type="primary">spxB</name>
    <name evidence="8" type="ORF">BGL52_01775</name>
    <name evidence="9" type="ORF">RWA16_01770</name>
</gene>
<evidence type="ECO:0000256" key="1">
    <source>
        <dbReference type="ARBA" id="ARBA00007812"/>
    </source>
</evidence>
<dbReference type="InterPro" id="IPR012000">
    <property type="entry name" value="Thiamin_PyroP_enz_cen_dom"/>
</dbReference>